<dbReference type="Proteomes" id="UP000554837">
    <property type="component" value="Unassembled WGS sequence"/>
</dbReference>
<dbReference type="GO" id="GO:1902201">
    <property type="term" value="P:negative regulation of bacterial-type flagellum-dependent cell motility"/>
    <property type="evidence" value="ECO:0007669"/>
    <property type="project" value="TreeGrafter"/>
</dbReference>
<dbReference type="PROSITE" id="PS50887">
    <property type="entry name" value="GGDEF"/>
    <property type="match status" value="1"/>
</dbReference>
<accession>A0A840S242</accession>
<feature type="transmembrane region" description="Helical" evidence="3">
    <location>
        <begin position="118"/>
        <end position="139"/>
    </location>
</feature>
<keyword evidence="6" id="KW-1185">Reference proteome</keyword>
<dbReference type="InterPro" id="IPR000160">
    <property type="entry name" value="GGDEF_dom"/>
</dbReference>
<keyword evidence="3" id="KW-1133">Transmembrane helix</keyword>
<dbReference type="Pfam" id="PF00990">
    <property type="entry name" value="GGDEF"/>
    <property type="match status" value="1"/>
</dbReference>
<evidence type="ECO:0000256" key="2">
    <source>
        <dbReference type="ARBA" id="ARBA00034247"/>
    </source>
</evidence>
<protein>
    <recommendedName>
        <fullName evidence="1">diguanylate cyclase</fullName>
        <ecNumber evidence="1">2.7.7.65</ecNumber>
    </recommendedName>
</protein>
<dbReference type="GO" id="GO:0005886">
    <property type="term" value="C:plasma membrane"/>
    <property type="evidence" value="ECO:0007669"/>
    <property type="project" value="TreeGrafter"/>
</dbReference>
<dbReference type="InterPro" id="IPR050469">
    <property type="entry name" value="Diguanylate_Cyclase"/>
</dbReference>
<dbReference type="PANTHER" id="PTHR45138">
    <property type="entry name" value="REGULATORY COMPONENTS OF SENSORY TRANSDUCTION SYSTEM"/>
    <property type="match status" value="1"/>
</dbReference>
<gene>
    <name evidence="5" type="ORF">HNQ51_000449</name>
</gene>
<evidence type="ECO:0000256" key="1">
    <source>
        <dbReference type="ARBA" id="ARBA00012528"/>
    </source>
</evidence>
<sequence length="390" mass="42240">MNLEPRTLTVLLSLQLLTLGLALPLLTGLRGNATMRWAQGSLWAQLGTWAVVVLVGHPLPLPALILGYGLGGLSFVLALRALQGWLGPRPGMKWAWALWLLAAPLLVLGQPYPKLQQAGLNLWLALLQGLVVLGAWAPAPKAHESSRRWRTLLALPLLPLMGLSLWRAFIGWTDPVAYPALTGSHPVAQAYLVLSGLAASFAALAFMSAWRGEAEGRLRHQAKTDSLTQLSNRRAFQQRGAEMLAVARRHREPLALYLLDVDHFKQINDIHGHISGDEALGLLARLLKQVVRPGDCVARLGGEEFAVLLARTEGQGVEAVDARLRTALGVEAERELGFALDFSAGWALLRHGDRSVEDILRRADVGLYAAKNGGRGRLCAEPSLMPAPAP</sequence>
<evidence type="ECO:0000256" key="3">
    <source>
        <dbReference type="SAM" id="Phobius"/>
    </source>
</evidence>
<dbReference type="PANTHER" id="PTHR45138:SF9">
    <property type="entry name" value="DIGUANYLATE CYCLASE DGCM-RELATED"/>
    <property type="match status" value="1"/>
</dbReference>
<organism evidence="5 6">
    <name type="scientific">Inhella inkyongensis</name>
    <dbReference type="NCBI Taxonomy" id="392593"/>
    <lineage>
        <taxon>Bacteria</taxon>
        <taxon>Pseudomonadati</taxon>
        <taxon>Pseudomonadota</taxon>
        <taxon>Betaproteobacteria</taxon>
        <taxon>Burkholderiales</taxon>
        <taxon>Sphaerotilaceae</taxon>
        <taxon>Inhella</taxon>
    </lineage>
</organism>
<feature type="transmembrane region" description="Helical" evidence="3">
    <location>
        <begin position="61"/>
        <end position="82"/>
    </location>
</feature>
<feature type="transmembrane region" description="Helical" evidence="3">
    <location>
        <begin position="94"/>
        <end position="112"/>
    </location>
</feature>
<evidence type="ECO:0000259" key="4">
    <source>
        <dbReference type="PROSITE" id="PS50887"/>
    </source>
</evidence>
<dbReference type="SMART" id="SM00267">
    <property type="entry name" value="GGDEF"/>
    <property type="match status" value="1"/>
</dbReference>
<proteinExistence type="predicted"/>
<evidence type="ECO:0000313" key="5">
    <source>
        <dbReference type="EMBL" id="MBB5203156.1"/>
    </source>
</evidence>
<dbReference type="SUPFAM" id="SSF55073">
    <property type="entry name" value="Nucleotide cyclase"/>
    <property type="match status" value="1"/>
</dbReference>
<dbReference type="AlphaFoldDB" id="A0A840S242"/>
<dbReference type="GO" id="GO:0052621">
    <property type="term" value="F:diguanylate cyclase activity"/>
    <property type="evidence" value="ECO:0007669"/>
    <property type="project" value="UniProtKB-EC"/>
</dbReference>
<dbReference type="CDD" id="cd01949">
    <property type="entry name" value="GGDEF"/>
    <property type="match status" value="1"/>
</dbReference>
<dbReference type="Gene3D" id="3.30.70.270">
    <property type="match status" value="1"/>
</dbReference>
<name>A0A840S242_9BURK</name>
<dbReference type="EMBL" id="JACHHO010000001">
    <property type="protein sequence ID" value="MBB5203156.1"/>
    <property type="molecule type" value="Genomic_DNA"/>
</dbReference>
<keyword evidence="3" id="KW-0812">Transmembrane</keyword>
<dbReference type="InterPro" id="IPR043128">
    <property type="entry name" value="Rev_trsase/Diguanyl_cyclase"/>
</dbReference>
<dbReference type="NCBIfam" id="TIGR00254">
    <property type="entry name" value="GGDEF"/>
    <property type="match status" value="1"/>
</dbReference>
<dbReference type="InterPro" id="IPR029787">
    <property type="entry name" value="Nucleotide_cyclase"/>
</dbReference>
<reference evidence="5 6" key="1">
    <citation type="submission" date="2020-08" db="EMBL/GenBank/DDBJ databases">
        <title>Genomic Encyclopedia of Type Strains, Phase IV (KMG-IV): sequencing the most valuable type-strain genomes for metagenomic binning, comparative biology and taxonomic classification.</title>
        <authorList>
            <person name="Goeker M."/>
        </authorList>
    </citation>
    <scope>NUCLEOTIDE SEQUENCE [LARGE SCALE GENOMIC DNA]</scope>
    <source>
        <strain evidence="5 6">DSM 23958</strain>
    </source>
</reference>
<feature type="domain" description="GGDEF" evidence="4">
    <location>
        <begin position="252"/>
        <end position="383"/>
    </location>
</feature>
<evidence type="ECO:0000313" key="6">
    <source>
        <dbReference type="Proteomes" id="UP000554837"/>
    </source>
</evidence>
<dbReference type="EC" id="2.7.7.65" evidence="1"/>
<feature type="transmembrane region" description="Helical" evidence="3">
    <location>
        <begin position="190"/>
        <end position="210"/>
    </location>
</feature>
<comment type="caution">
    <text evidence="5">The sequence shown here is derived from an EMBL/GenBank/DDBJ whole genome shotgun (WGS) entry which is preliminary data.</text>
</comment>
<dbReference type="FunFam" id="3.30.70.270:FF:000001">
    <property type="entry name" value="Diguanylate cyclase domain protein"/>
    <property type="match status" value="1"/>
</dbReference>
<dbReference type="RefSeq" id="WP_175423693.1">
    <property type="nucleotide sequence ID" value="NZ_CP040709.1"/>
</dbReference>
<dbReference type="GO" id="GO:0043709">
    <property type="term" value="P:cell adhesion involved in single-species biofilm formation"/>
    <property type="evidence" value="ECO:0007669"/>
    <property type="project" value="TreeGrafter"/>
</dbReference>
<feature type="transmembrane region" description="Helical" evidence="3">
    <location>
        <begin position="151"/>
        <end position="170"/>
    </location>
</feature>
<keyword evidence="3" id="KW-0472">Membrane</keyword>
<comment type="catalytic activity">
    <reaction evidence="2">
        <text>2 GTP = 3',3'-c-di-GMP + 2 diphosphate</text>
        <dbReference type="Rhea" id="RHEA:24898"/>
        <dbReference type="ChEBI" id="CHEBI:33019"/>
        <dbReference type="ChEBI" id="CHEBI:37565"/>
        <dbReference type="ChEBI" id="CHEBI:58805"/>
        <dbReference type="EC" id="2.7.7.65"/>
    </reaction>
</comment>